<evidence type="ECO:0000256" key="2">
    <source>
        <dbReference type="ARBA" id="ARBA00004629"/>
    </source>
</evidence>
<dbReference type="Proteomes" id="UP000261640">
    <property type="component" value="Unplaced"/>
</dbReference>
<dbReference type="GeneTree" id="ENSGT00500000045005"/>
<proteinExistence type="inferred from homology"/>
<dbReference type="GO" id="GO:0051301">
    <property type="term" value="P:cell division"/>
    <property type="evidence" value="ECO:0007669"/>
    <property type="project" value="UniProtKB-KW"/>
</dbReference>
<keyword evidence="9" id="KW-0995">Kinetochore</keyword>
<comment type="similarity">
    <text evidence="3">Belongs to the SKA3 family.</text>
</comment>
<evidence type="ECO:0000256" key="4">
    <source>
        <dbReference type="ARBA" id="ARBA00022454"/>
    </source>
</evidence>
<keyword evidence="12" id="KW-0137">Centromere</keyword>
<name>A0A7N8WRN1_9TELE</name>
<comment type="subcellular location">
    <subcellularLocation>
        <location evidence="2">Chromosome</location>
        <location evidence="2">Centromere</location>
        <location evidence="2">Kinetochore</location>
    </subcellularLocation>
    <subcellularLocation>
        <location evidence="1">Cytoplasm</location>
        <location evidence="1">Cytoskeleton</location>
        <location evidence="1">Spindle</location>
    </subcellularLocation>
</comment>
<keyword evidence="4" id="KW-0158">Chromosome</keyword>
<keyword evidence="15" id="KW-1185">Reference proteome</keyword>
<evidence type="ECO:0000313" key="14">
    <source>
        <dbReference type="Ensembl" id="ENSMAMP00000038328.1"/>
    </source>
</evidence>
<evidence type="ECO:0000256" key="8">
    <source>
        <dbReference type="ARBA" id="ARBA00022776"/>
    </source>
</evidence>
<feature type="region of interest" description="Disordered" evidence="13">
    <location>
        <begin position="252"/>
        <end position="275"/>
    </location>
</feature>
<keyword evidence="8" id="KW-0498">Mitosis</keyword>
<dbReference type="GO" id="GO:0000278">
    <property type="term" value="P:mitotic cell cycle"/>
    <property type="evidence" value="ECO:0007669"/>
    <property type="project" value="TreeGrafter"/>
</dbReference>
<keyword evidence="5" id="KW-0963">Cytoplasm</keyword>
<evidence type="ECO:0000256" key="10">
    <source>
        <dbReference type="ARBA" id="ARBA00023212"/>
    </source>
</evidence>
<evidence type="ECO:0000256" key="11">
    <source>
        <dbReference type="ARBA" id="ARBA00023306"/>
    </source>
</evidence>
<evidence type="ECO:0000256" key="1">
    <source>
        <dbReference type="ARBA" id="ARBA00004186"/>
    </source>
</evidence>
<dbReference type="GO" id="GO:0005876">
    <property type="term" value="C:spindle microtubule"/>
    <property type="evidence" value="ECO:0007669"/>
    <property type="project" value="TreeGrafter"/>
</dbReference>
<evidence type="ECO:0000256" key="13">
    <source>
        <dbReference type="SAM" id="MobiDB-lite"/>
    </source>
</evidence>
<reference evidence="14" key="1">
    <citation type="submission" date="2025-08" db="UniProtKB">
        <authorList>
            <consortium name="Ensembl"/>
        </authorList>
    </citation>
    <scope>IDENTIFICATION</scope>
</reference>
<dbReference type="Ensembl" id="ENSMAMT00000055298.1">
    <property type="protein sequence ID" value="ENSMAMP00000038328.1"/>
    <property type="gene ID" value="ENSMAMG00000020554.2"/>
</dbReference>
<evidence type="ECO:0000256" key="3">
    <source>
        <dbReference type="ARBA" id="ARBA00007716"/>
    </source>
</evidence>
<dbReference type="InterPro" id="IPR033341">
    <property type="entry name" value="SKA3"/>
</dbReference>
<dbReference type="InParanoid" id="A0A7N8WRN1"/>
<dbReference type="GO" id="GO:0000940">
    <property type="term" value="C:outer kinetochore"/>
    <property type="evidence" value="ECO:0007669"/>
    <property type="project" value="InterPro"/>
</dbReference>
<accession>A0A7N8WRN1</accession>
<organism evidence="14 15">
    <name type="scientific">Mastacembelus armatus</name>
    <name type="common">zig-zag eel</name>
    <dbReference type="NCBI Taxonomy" id="205130"/>
    <lineage>
        <taxon>Eukaryota</taxon>
        <taxon>Metazoa</taxon>
        <taxon>Chordata</taxon>
        <taxon>Craniata</taxon>
        <taxon>Vertebrata</taxon>
        <taxon>Euteleostomi</taxon>
        <taxon>Actinopterygii</taxon>
        <taxon>Neopterygii</taxon>
        <taxon>Teleostei</taxon>
        <taxon>Neoteleostei</taxon>
        <taxon>Acanthomorphata</taxon>
        <taxon>Anabantaria</taxon>
        <taxon>Synbranchiformes</taxon>
        <taxon>Mastacembelidae</taxon>
        <taxon>Mastacembelus</taxon>
    </lineage>
</organism>
<dbReference type="AlphaFoldDB" id="A0A7N8WRN1"/>
<dbReference type="PANTHER" id="PTHR48118:SF1">
    <property type="entry name" value="SPINDLE AND KINETOCHORE-ASSOCIATED PROTEIN 3"/>
    <property type="match status" value="1"/>
</dbReference>
<protein>
    <submittedName>
        <fullName evidence="14">Spindle and kinetochore associated complex subunit 3</fullName>
    </submittedName>
</protein>
<keyword evidence="7" id="KW-0493">Microtubule</keyword>
<evidence type="ECO:0000256" key="5">
    <source>
        <dbReference type="ARBA" id="ARBA00022490"/>
    </source>
</evidence>
<evidence type="ECO:0000256" key="6">
    <source>
        <dbReference type="ARBA" id="ARBA00022618"/>
    </source>
</evidence>
<dbReference type="PANTHER" id="PTHR48118">
    <property type="entry name" value="SPINDLE AND KINETOCHORE-ASSOCIATED PROTEIN 3"/>
    <property type="match status" value="1"/>
</dbReference>
<dbReference type="FunCoup" id="A0A7N8WRN1">
    <property type="interactions" value="1678"/>
</dbReference>
<keyword evidence="6" id="KW-0132">Cell division</keyword>
<dbReference type="Gene3D" id="6.10.250.1400">
    <property type="match status" value="2"/>
</dbReference>
<reference evidence="14" key="2">
    <citation type="submission" date="2025-09" db="UniProtKB">
        <authorList>
            <consortium name="Ensembl"/>
        </authorList>
    </citation>
    <scope>IDENTIFICATION</scope>
</reference>
<evidence type="ECO:0000256" key="7">
    <source>
        <dbReference type="ARBA" id="ARBA00022701"/>
    </source>
</evidence>
<evidence type="ECO:0000256" key="9">
    <source>
        <dbReference type="ARBA" id="ARBA00022838"/>
    </source>
</evidence>
<evidence type="ECO:0000313" key="15">
    <source>
        <dbReference type="Proteomes" id="UP000261640"/>
    </source>
</evidence>
<keyword evidence="10" id="KW-0206">Cytoskeleton</keyword>
<evidence type="ECO:0000256" key="12">
    <source>
        <dbReference type="ARBA" id="ARBA00023328"/>
    </source>
</evidence>
<keyword evidence="11" id="KW-0131">Cell cycle</keyword>
<dbReference type="GO" id="GO:0007059">
    <property type="term" value="P:chromosome segregation"/>
    <property type="evidence" value="ECO:0007669"/>
    <property type="project" value="InterPro"/>
</dbReference>
<sequence>MDPTSLFFSKLKKLAVTLESETAKLQLDFENPRCPKAQLDEVSSFVKACRVMEQRVTGDIQTLRTHWEKYARVHLNEFTSPGEEKGSQEEAEGNYCSLPLKSGPPPSRDVLRTPQLSDFGLSAMHLKRALAGAERWSEVPPMPKMSLPHPSLSTPSPPPMPITPKRALQMNDDELQTPQMNDFGISEHTMCLNNDFTMNLLQKEVEKHQRNKRFCCFIYVTSVLLPLADLTTPEPPELCIMGFKIKKTNGHCSPPAAGGGDPDSPARPASLPNSPEVPVFQTPCLNRLVSAKKVCDSGVTRTNLIFLSTLKLSAQAFEYSVPEISFMGMEEKGMPEMPNLPNLETILGNSLRSKVTTEPTFNSLELDGLTQEFSLRTPHIRREYQEPSTPEMPDLSCLTQDICKVRCLFASILLDLFCCDTSWDCGYKINALITTCHLSRVVSLSVVSESEFQSLPRYLRQMTLHSLNQAVHNINKFTIEELKKITNVGTKTPIYVLCLTELKRLKPVEGAGNISMYKLG</sequence>